<dbReference type="InterPro" id="IPR021858">
    <property type="entry name" value="Fun_TF"/>
</dbReference>
<dbReference type="Pfam" id="PF11951">
    <property type="entry name" value="Fungal_trans_2"/>
    <property type="match status" value="1"/>
</dbReference>
<comment type="caution">
    <text evidence="1">The sequence shown here is derived from an EMBL/GenBank/DDBJ whole genome shotgun (WGS) entry which is preliminary data.</text>
</comment>
<reference evidence="1 2" key="1">
    <citation type="journal article" date="2013" name="MBio">
        <title>Genome sequencing of the plant pathogen Taphrina deformans, the causal agent of peach leaf curl.</title>
        <authorList>
            <person name="Cisse O.H."/>
            <person name="Almeida J.M.G.C.F."/>
            <person name="Fonseca A."/>
            <person name="Kumar A.A."/>
            <person name="Salojaervi J."/>
            <person name="Overmyer K."/>
            <person name="Hauser P.M."/>
            <person name="Pagni M."/>
        </authorList>
    </citation>
    <scope>NUCLEOTIDE SEQUENCE [LARGE SCALE GENOMIC DNA]</scope>
    <source>
        <strain evidence="2">PYCC 5710 / ATCC 11124 / CBS 356.35 / IMI 108563 / JCM 9778 / NBRC 8474</strain>
    </source>
</reference>
<proteinExistence type="predicted"/>
<evidence type="ECO:0000313" key="1">
    <source>
        <dbReference type="EMBL" id="CCG80746.1"/>
    </source>
</evidence>
<evidence type="ECO:0000313" key="2">
    <source>
        <dbReference type="Proteomes" id="UP000013776"/>
    </source>
</evidence>
<dbReference type="AlphaFoldDB" id="R4X6Y2"/>
<dbReference type="OrthoDB" id="10561881at2759"/>
<evidence type="ECO:0008006" key="3">
    <source>
        <dbReference type="Google" id="ProtNLM"/>
    </source>
</evidence>
<dbReference type="EMBL" id="CAHR02000011">
    <property type="protein sequence ID" value="CCG80746.1"/>
    <property type="molecule type" value="Genomic_DNA"/>
</dbReference>
<name>R4X6Y2_TAPDE</name>
<dbReference type="VEuPathDB" id="FungiDB:TAPDE_000369"/>
<keyword evidence="2" id="KW-1185">Reference proteome</keyword>
<gene>
    <name evidence="1" type="ORF">TAPDE_000369</name>
</gene>
<sequence>MQLDDDEESQATTEEQIDYPMLLQISDLLNSTIVDARDVPNHRESANKKFRLRGYIALLKTCRSTAEIHYTFLKQWQTITASLLSSPVFDSTRFWTHEVLRLSTTYTPLHCALLSVAGLHYTKSSGFVRNDRTMLQAAYRMRDQAVRRLRLAEVDNASTVATYCCLLLFDQISGNVDEWTASLVLTKLAMRRARFTSRHPVGRYFFWIVATHDRLAAYMRSEPSVLDVDDLLWDEGMDVDGIDSDAQNWGSVDKIGLLHAELIRIHTYIRRLTVHASQDEFDHVDGCLTRWKDKFPLDLQTYGYTGDMHDSSCFLHALTCNGGARAVALHCLFSEVMILRLCHTPIDFQKSRIHENAMTICKLSQSLTSSARLLDDSVSGDMNMVLGSLYIGGLHLFSKDGKAWMERMLRWICTVSANMYAEKVADRLAEFWREVRTRPQNAVPENDGKDLKALSRSDAAILSALANCTITSMEI</sequence>
<protein>
    <recommendedName>
        <fullName evidence="3">Transcription factor domain-containing protein</fullName>
    </recommendedName>
</protein>
<dbReference type="CDD" id="cd12148">
    <property type="entry name" value="fungal_TF_MHR"/>
    <property type="match status" value="1"/>
</dbReference>
<dbReference type="Proteomes" id="UP000013776">
    <property type="component" value="Unassembled WGS sequence"/>
</dbReference>
<organism evidence="1 2">
    <name type="scientific">Taphrina deformans (strain PYCC 5710 / ATCC 11124 / CBS 356.35 / IMI 108563 / JCM 9778 / NBRC 8474)</name>
    <name type="common">Peach leaf curl fungus</name>
    <name type="synonym">Lalaria deformans</name>
    <dbReference type="NCBI Taxonomy" id="1097556"/>
    <lineage>
        <taxon>Eukaryota</taxon>
        <taxon>Fungi</taxon>
        <taxon>Dikarya</taxon>
        <taxon>Ascomycota</taxon>
        <taxon>Taphrinomycotina</taxon>
        <taxon>Taphrinomycetes</taxon>
        <taxon>Taphrinales</taxon>
        <taxon>Taphrinaceae</taxon>
        <taxon>Taphrina</taxon>
    </lineage>
</organism>
<accession>R4X6Y2</accession>